<dbReference type="Proteomes" id="UP000813461">
    <property type="component" value="Unassembled WGS sequence"/>
</dbReference>
<name>A0A8K0QZB7_9PLEO</name>
<gene>
    <name evidence="1" type="ORF">FB567DRAFT_552078</name>
</gene>
<organism evidence="1 2">
    <name type="scientific">Paraphoma chrysanthemicola</name>
    <dbReference type="NCBI Taxonomy" id="798071"/>
    <lineage>
        <taxon>Eukaryota</taxon>
        <taxon>Fungi</taxon>
        <taxon>Dikarya</taxon>
        <taxon>Ascomycota</taxon>
        <taxon>Pezizomycotina</taxon>
        <taxon>Dothideomycetes</taxon>
        <taxon>Pleosporomycetidae</taxon>
        <taxon>Pleosporales</taxon>
        <taxon>Pleosporineae</taxon>
        <taxon>Phaeosphaeriaceae</taxon>
        <taxon>Paraphoma</taxon>
    </lineage>
</organism>
<dbReference type="OrthoDB" id="3711359at2759"/>
<dbReference type="EMBL" id="JAGMVJ010000016">
    <property type="protein sequence ID" value="KAH7079675.1"/>
    <property type="molecule type" value="Genomic_DNA"/>
</dbReference>
<protein>
    <submittedName>
        <fullName evidence="1">Uncharacterized protein</fullName>
    </submittedName>
</protein>
<dbReference type="AlphaFoldDB" id="A0A8K0QZB7"/>
<keyword evidence="2" id="KW-1185">Reference proteome</keyword>
<evidence type="ECO:0000313" key="1">
    <source>
        <dbReference type="EMBL" id="KAH7079675.1"/>
    </source>
</evidence>
<comment type="caution">
    <text evidence="1">The sequence shown here is derived from an EMBL/GenBank/DDBJ whole genome shotgun (WGS) entry which is preliminary data.</text>
</comment>
<accession>A0A8K0QZB7</accession>
<reference evidence="1" key="1">
    <citation type="journal article" date="2021" name="Nat. Commun.">
        <title>Genetic determinants of endophytism in the Arabidopsis root mycobiome.</title>
        <authorList>
            <person name="Mesny F."/>
            <person name="Miyauchi S."/>
            <person name="Thiergart T."/>
            <person name="Pickel B."/>
            <person name="Atanasova L."/>
            <person name="Karlsson M."/>
            <person name="Huettel B."/>
            <person name="Barry K.W."/>
            <person name="Haridas S."/>
            <person name="Chen C."/>
            <person name="Bauer D."/>
            <person name="Andreopoulos W."/>
            <person name="Pangilinan J."/>
            <person name="LaButti K."/>
            <person name="Riley R."/>
            <person name="Lipzen A."/>
            <person name="Clum A."/>
            <person name="Drula E."/>
            <person name="Henrissat B."/>
            <person name="Kohler A."/>
            <person name="Grigoriev I.V."/>
            <person name="Martin F.M."/>
            <person name="Hacquard S."/>
        </authorList>
    </citation>
    <scope>NUCLEOTIDE SEQUENCE</scope>
    <source>
        <strain evidence="1">MPI-SDFR-AT-0120</strain>
    </source>
</reference>
<evidence type="ECO:0000313" key="2">
    <source>
        <dbReference type="Proteomes" id="UP000813461"/>
    </source>
</evidence>
<sequence length="732" mass="84053">MAPRARSFFDLPYDIRAIVYSYLEPQNVPPLSPAFESGGFMFSCRQAKQELEEMASKELKRFLDHFARSTGVEIRLSSTVGELKSVTVHLPFRAFSGRGWDGEGIRVMWKREIMTCLHPLFAQAFDKVRIHIAADPDTQIWPQHESLSDRGRFEVTIHSLLRDIAYMIERVNRDRETWHADGAQFKLDQIFGYEHGKKSESYPTAHVNARRISLSWDLRGTTEREQTVRLNGRMHHLGRKSVHISTRESSFIGPIAASANAIRALLVRGEEELDPPPARLADYESMLFYHLRDSQRLVGEMCIQSKWRWPPREDWRFNELLNGATTNLEYISSRGLGKRVEKGLKGVEQDDYEAEDEAMQRALPEVAQSSGKPSTTRWTLAPALRAARGVFMRPAAARQSSPFFSRLPYDIRLIVYTHLLASNEPLIAPKYSCPEFVLCCRQAKCEIDELHSKSRRTFIADFEASTGVQIEVQHSPSTMKNVTILLPSTAFDEGHKRPFNPKWKRAVLVALHPIFAQRFDIVRIHILIDQTAGSRGGILFPDVKSYESRSLMRDLAIMIERVNRWHLFGTRISDLQKREVLEEIFNHDSWGNIPLYPSAEVRAKRICLTWDSRPNPCDEVRLGGWMHEARISWRYERSNALMTLKRKAKMRQMGRALKEKYFIEEDSGRDAFCMFYEMKNGESVAGESGLISTGRWGLLLGSLRLEYLVDHVGVENRRVVSSNGFGQDIKGF</sequence>
<proteinExistence type="predicted"/>